<dbReference type="Proteomes" id="UP000612362">
    <property type="component" value="Unassembled WGS sequence"/>
</dbReference>
<feature type="domain" description="Gfo/Idh/MocA-like oxidoreductase C-terminal" evidence="3">
    <location>
        <begin position="148"/>
        <end position="430"/>
    </location>
</feature>
<dbReference type="SUPFAM" id="SSF51735">
    <property type="entry name" value="NAD(P)-binding Rossmann-fold domains"/>
    <property type="match status" value="1"/>
</dbReference>
<dbReference type="InterPro" id="IPR036291">
    <property type="entry name" value="NAD(P)-bd_dom_sf"/>
</dbReference>
<sequence length="448" mass="50486">MTQSKRYAIVGTGSRAGMYVDALTTTYQDKAELVAFCDLSQVRMDWYNQRIHERGYRGGEPLPTFKAEYFDTMIAEARPDVVIVTTMDSTHHTYIVRAMELGCDVITEKPMTTEVPKIRAIFDTIERTGKSLRVTFNYRYTPAYTRFRELVRDGVVGRPLSVDFSWLLDTSHGADYFRRWHREKQNSGGLMVHKATHHFDLVNWWIDSYPRQVFALGDLKFYGRANAEERGESYPYTRYTGIPEAQGDPFALKLDENEALRGLYLEAEQESGYLRDRNVFGEPITIEDTMSVVARYQNGAQLSYHLLAYSPWEGLRVAITGTRGRIELEVVENINHLNGDGRAKGVGASKGSFKQATIRAYPMFGVPYEVEVPIGEGGHGGGDPVLLEQLFAPEPPFDPFKRAASHIDGAASILTGISANESMRTGTLVTVDDLFPLSTWKQKEANTL</sequence>
<dbReference type="InterPro" id="IPR051450">
    <property type="entry name" value="Gfo/Idh/MocA_Oxidoreductases"/>
</dbReference>
<evidence type="ECO:0000259" key="3">
    <source>
        <dbReference type="Pfam" id="PF02894"/>
    </source>
</evidence>
<feature type="domain" description="Gfo/Idh/MocA-like oxidoreductase N-terminal" evidence="2">
    <location>
        <begin position="6"/>
        <end position="136"/>
    </location>
</feature>
<dbReference type="SUPFAM" id="SSF55347">
    <property type="entry name" value="Glyceraldehyde-3-phosphate dehydrogenase-like, C-terminal domain"/>
    <property type="match status" value="1"/>
</dbReference>
<organism evidence="4 5">
    <name type="scientific">Ktedonospora formicarum</name>
    <dbReference type="NCBI Taxonomy" id="2778364"/>
    <lineage>
        <taxon>Bacteria</taxon>
        <taxon>Bacillati</taxon>
        <taxon>Chloroflexota</taxon>
        <taxon>Ktedonobacteria</taxon>
        <taxon>Ktedonobacterales</taxon>
        <taxon>Ktedonobacteraceae</taxon>
        <taxon>Ktedonospora</taxon>
    </lineage>
</organism>
<evidence type="ECO:0000259" key="2">
    <source>
        <dbReference type="Pfam" id="PF01408"/>
    </source>
</evidence>
<dbReference type="Gene3D" id="3.40.50.720">
    <property type="entry name" value="NAD(P)-binding Rossmann-like Domain"/>
    <property type="match status" value="1"/>
</dbReference>
<dbReference type="EMBL" id="BNJF01000002">
    <property type="protein sequence ID" value="GHO46219.1"/>
    <property type="molecule type" value="Genomic_DNA"/>
</dbReference>
<accession>A0A8J3I6D9</accession>
<dbReference type="InterPro" id="IPR004104">
    <property type="entry name" value="Gfo/Idh/MocA-like_OxRdtase_C"/>
</dbReference>
<proteinExistence type="inferred from homology"/>
<dbReference type="AlphaFoldDB" id="A0A8J3I6D9"/>
<evidence type="ECO:0000313" key="4">
    <source>
        <dbReference type="EMBL" id="GHO46219.1"/>
    </source>
</evidence>
<dbReference type="Pfam" id="PF01408">
    <property type="entry name" value="GFO_IDH_MocA"/>
    <property type="match status" value="1"/>
</dbReference>
<dbReference type="Pfam" id="PF02894">
    <property type="entry name" value="GFO_IDH_MocA_C"/>
    <property type="match status" value="1"/>
</dbReference>
<dbReference type="RefSeq" id="WP_220195609.1">
    <property type="nucleotide sequence ID" value="NZ_BNJF01000002.1"/>
</dbReference>
<comment type="similarity">
    <text evidence="1">Belongs to the Gfo/Idh/MocA family.</text>
</comment>
<dbReference type="PANTHER" id="PTHR43377">
    <property type="entry name" value="BILIVERDIN REDUCTASE A"/>
    <property type="match status" value="1"/>
</dbReference>
<comment type="caution">
    <text evidence="4">The sequence shown here is derived from an EMBL/GenBank/DDBJ whole genome shotgun (WGS) entry which is preliminary data.</text>
</comment>
<name>A0A8J3I6D9_9CHLR</name>
<gene>
    <name evidence="4" type="ORF">KSX_43820</name>
</gene>
<keyword evidence="5" id="KW-1185">Reference proteome</keyword>
<reference evidence="4" key="1">
    <citation type="submission" date="2020-10" db="EMBL/GenBank/DDBJ databases">
        <title>Taxonomic study of unclassified bacteria belonging to the class Ktedonobacteria.</title>
        <authorList>
            <person name="Yabe S."/>
            <person name="Wang C.M."/>
            <person name="Zheng Y."/>
            <person name="Sakai Y."/>
            <person name="Cavaletti L."/>
            <person name="Monciardini P."/>
            <person name="Donadio S."/>
        </authorList>
    </citation>
    <scope>NUCLEOTIDE SEQUENCE</scope>
    <source>
        <strain evidence="4">SOSP1-1</strain>
    </source>
</reference>
<evidence type="ECO:0000313" key="5">
    <source>
        <dbReference type="Proteomes" id="UP000612362"/>
    </source>
</evidence>
<protein>
    <submittedName>
        <fullName evidence="4">Dehydrogenase</fullName>
    </submittedName>
</protein>
<dbReference type="Gene3D" id="3.30.360.10">
    <property type="entry name" value="Dihydrodipicolinate Reductase, domain 2"/>
    <property type="match status" value="1"/>
</dbReference>
<dbReference type="InterPro" id="IPR000683">
    <property type="entry name" value="Gfo/Idh/MocA-like_OxRdtase_N"/>
</dbReference>
<dbReference type="PANTHER" id="PTHR43377:SF2">
    <property type="entry name" value="BINDING ROSSMANN FOLD OXIDOREDUCTASE, PUTATIVE (AFU_ORTHOLOGUE AFUA_4G00560)-RELATED"/>
    <property type="match status" value="1"/>
</dbReference>
<dbReference type="GO" id="GO:0000166">
    <property type="term" value="F:nucleotide binding"/>
    <property type="evidence" value="ECO:0007669"/>
    <property type="project" value="InterPro"/>
</dbReference>
<evidence type="ECO:0000256" key="1">
    <source>
        <dbReference type="ARBA" id="ARBA00010928"/>
    </source>
</evidence>